<keyword evidence="3" id="KW-0012">Acyltransferase</keyword>
<dbReference type="InterPro" id="IPR050317">
    <property type="entry name" value="Plant_Fungal_Acyltransferase"/>
</dbReference>
<dbReference type="EMBL" id="KZ504050">
    <property type="protein sequence ID" value="PKU59865.1"/>
    <property type="molecule type" value="Genomic_DNA"/>
</dbReference>
<protein>
    <submittedName>
        <fullName evidence="4">Shikimate O-hydroxycinnamoyltransferase</fullName>
    </submittedName>
</protein>
<dbReference type="InterPro" id="IPR023213">
    <property type="entry name" value="CAT-like_dom_sf"/>
</dbReference>
<name>A0A2I0V8X5_9ASPA</name>
<dbReference type="PANTHER" id="PTHR31642:SF266">
    <property type="entry name" value="HXXXD-TYPE ACYL-TRANSFERASE FAMILY PROTEIN"/>
    <property type="match status" value="1"/>
</dbReference>
<accession>A0A2I0V8X5</accession>
<keyword evidence="5" id="KW-1185">Reference proteome</keyword>
<reference evidence="4 5" key="1">
    <citation type="journal article" date="2016" name="Sci. Rep.">
        <title>The Dendrobium catenatum Lindl. genome sequence provides insights into polysaccharide synthase, floral development and adaptive evolution.</title>
        <authorList>
            <person name="Zhang G.Q."/>
            <person name="Xu Q."/>
            <person name="Bian C."/>
            <person name="Tsai W.C."/>
            <person name="Yeh C.M."/>
            <person name="Liu K.W."/>
            <person name="Yoshida K."/>
            <person name="Zhang L.S."/>
            <person name="Chang S.B."/>
            <person name="Chen F."/>
            <person name="Shi Y."/>
            <person name="Su Y.Y."/>
            <person name="Zhang Y.Q."/>
            <person name="Chen L.J."/>
            <person name="Yin Y."/>
            <person name="Lin M."/>
            <person name="Huang H."/>
            <person name="Deng H."/>
            <person name="Wang Z.W."/>
            <person name="Zhu S.L."/>
            <person name="Zhao X."/>
            <person name="Deng C."/>
            <person name="Niu S.C."/>
            <person name="Huang J."/>
            <person name="Wang M."/>
            <person name="Liu G.H."/>
            <person name="Yang H.J."/>
            <person name="Xiao X.J."/>
            <person name="Hsiao Y.Y."/>
            <person name="Wu W.L."/>
            <person name="Chen Y.Y."/>
            <person name="Mitsuda N."/>
            <person name="Ohme-Takagi M."/>
            <person name="Luo Y.B."/>
            <person name="Van de Peer Y."/>
            <person name="Liu Z.J."/>
        </authorList>
    </citation>
    <scope>NUCLEOTIDE SEQUENCE [LARGE SCALE GENOMIC DNA]</scope>
    <source>
        <tissue evidence="4">The whole plant</tissue>
    </source>
</reference>
<evidence type="ECO:0000256" key="2">
    <source>
        <dbReference type="ARBA" id="ARBA00022679"/>
    </source>
</evidence>
<dbReference type="AlphaFoldDB" id="A0A2I0V8X5"/>
<dbReference type="GO" id="GO:0016747">
    <property type="term" value="F:acyltransferase activity, transferring groups other than amino-acyl groups"/>
    <property type="evidence" value="ECO:0007669"/>
    <property type="project" value="TreeGrafter"/>
</dbReference>
<dbReference type="PANTHER" id="PTHR31642">
    <property type="entry name" value="TRICHOTHECENE 3-O-ACETYLTRANSFERASE"/>
    <property type="match status" value="1"/>
</dbReference>
<proteinExistence type="inferred from homology"/>
<evidence type="ECO:0000256" key="1">
    <source>
        <dbReference type="ARBA" id="ARBA00009861"/>
    </source>
</evidence>
<evidence type="ECO:0000256" key="3">
    <source>
        <dbReference type="ARBA" id="ARBA00023315"/>
    </source>
</evidence>
<gene>
    <name evidence="4" type="primary">HST</name>
    <name evidence="4" type="ORF">MA16_Dca020238</name>
</gene>
<comment type="similarity">
    <text evidence="1">Belongs to the plant acyltransferase family.</text>
</comment>
<evidence type="ECO:0000313" key="5">
    <source>
        <dbReference type="Proteomes" id="UP000233837"/>
    </source>
</evidence>
<reference evidence="4 5" key="2">
    <citation type="journal article" date="2017" name="Nature">
        <title>The Apostasia genome and the evolution of orchids.</title>
        <authorList>
            <person name="Zhang G.Q."/>
            <person name="Liu K.W."/>
            <person name="Li Z."/>
            <person name="Lohaus R."/>
            <person name="Hsiao Y.Y."/>
            <person name="Niu S.C."/>
            <person name="Wang J.Y."/>
            <person name="Lin Y.C."/>
            <person name="Xu Q."/>
            <person name="Chen L.J."/>
            <person name="Yoshida K."/>
            <person name="Fujiwara S."/>
            <person name="Wang Z.W."/>
            <person name="Zhang Y.Q."/>
            <person name="Mitsuda N."/>
            <person name="Wang M."/>
            <person name="Liu G.H."/>
            <person name="Pecoraro L."/>
            <person name="Huang H.X."/>
            <person name="Xiao X.J."/>
            <person name="Lin M."/>
            <person name="Wu X.Y."/>
            <person name="Wu W.L."/>
            <person name="Chen Y.Y."/>
            <person name="Chang S.B."/>
            <person name="Sakamoto S."/>
            <person name="Ohme-Takagi M."/>
            <person name="Yagi M."/>
            <person name="Zeng S.J."/>
            <person name="Shen C.Y."/>
            <person name="Yeh C.M."/>
            <person name="Luo Y.B."/>
            <person name="Tsai W.C."/>
            <person name="Van de Peer Y."/>
            <person name="Liu Z.J."/>
        </authorList>
    </citation>
    <scope>NUCLEOTIDE SEQUENCE [LARGE SCALE GENOMIC DNA]</scope>
    <source>
        <tissue evidence="4">The whole plant</tissue>
    </source>
</reference>
<dbReference type="Proteomes" id="UP000233837">
    <property type="component" value="Unassembled WGS sequence"/>
</dbReference>
<dbReference type="Pfam" id="PF02458">
    <property type="entry name" value="Transferase"/>
    <property type="match status" value="1"/>
</dbReference>
<dbReference type="OrthoDB" id="1862401at2759"/>
<organism evidence="4 5">
    <name type="scientific">Dendrobium catenatum</name>
    <dbReference type="NCBI Taxonomy" id="906689"/>
    <lineage>
        <taxon>Eukaryota</taxon>
        <taxon>Viridiplantae</taxon>
        <taxon>Streptophyta</taxon>
        <taxon>Embryophyta</taxon>
        <taxon>Tracheophyta</taxon>
        <taxon>Spermatophyta</taxon>
        <taxon>Magnoliopsida</taxon>
        <taxon>Liliopsida</taxon>
        <taxon>Asparagales</taxon>
        <taxon>Orchidaceae</taxon>
        <taxon>Epidendroideae</taxon>
        <taxon>Malaxideae</taxon>
        <taxon>Dendrobiinae</taxon>
        <taxon>Dendrobium</taxon>
    </lineage>
</organism>
<evidence type="ECO:0000313" key="4">
    <source>
        <dbReference type="EMBL" id="PKU59865.1"/>
    </source>
</evidence>
<keyword evidence="2 4" id="KW-0808">Transferase</keyword>
<sequence length="476" mass="53159">MEVNRAEKYNVKICRKEITAAAAEAEAKSLKERFLSLSNIDLLIPHVNVGVFFCYRKPSPLLSPVNNFSSMVAKLKSSLANALAVFYPFAGEVVLNAAGEPELLCNNRGVEFIEAYADVGLDQLDFYDADGTVVRKLVPKKKKADGGVLTLQATEMKCGGMILGCSFDHRISDAYTFNMFVIAWAEMAVDAKELSIGPIFDRSLLSPRQANEVVSFEQDLKLDQLYAHVSSYSPQPPLSPSVIQNPDQLTISRIYYIEAKEINRLQSIASSNRLRRRTKLESFTAYLWKLIARVGKSGQVCRMGVVVDGRRRLGSSKMNAYFGNVISVSHSLLGVEEVEGMGIEELADVVHQLVVEVDREEHFRGLVDWVEERRPEVCMSKIYIEEGLSVLVSSGRRFPIADVDFGWGKTMLGSYYFPWEGKGGYVMPMPMSGDKGKDGDWLVYVYLLAEIIEVLETIGADVFRPITSNYLFSSQK</sequence>
<dbReference type="Gene3D" id="3.30.559.10">
    <property type="entry name" value="Chloramphenicol acetyltransferase-like domain"/>
    <property type="match status" value="2"/>
</dbReference>